<dbReference type="Pfam" id="PF05368">
    <property type="entry name" value="NmrA"/>
    <property type="match status" value="1"/>
</dbReference>
<reference evidence="3" key="1">
    <citation type="journal article" date="2019" name="Int. J. Syst. Evol. Microbiol.">
        <title>The Global Catalogue of Microorganisms (GCM) 10K type strain sequencing project: providing services to taxonomists for standard genome sequencing and annotation.</title>
        <authorList>
            <consortium name="The Broad Institute Genomics Platform"/>
            <consortium name="The Broad Institute Genome Sequencing Center for Infectious Disease"/>
            <person name="Wu L."/>
            <person name="Ma J."/>
        </authorList>
    </citation>
    <scope>NUCLEOTIDE SEQUENCE [LARGE SCALE GENOMIC DNA]</scope>
    <source>
        <strain evidence="3">CGMCC 4.7317</strain>
    </source>
</reference>
<dbReference type="PANTHER" id="PTHR47129:SF1">
    <property type="entry name" value="NMRA-LIKE DOMAIN-CONTAINING PROTEIN"/>
    <property type="match status" value="1"/>
</dbReference>
<dbReference type="RefSeq" id="WP_386769061.1">
    <property type="nucleotide sequence ID" value="NZ_JBHSTI010000071.1"/>
</dbReference>
<evidence type="ECO:0000259" key="1">
    <source>
        <dbReference type="Pfam" id="PF05368"/>
    </source>
</evidence>
<dbReference type="InterPro" id="IPR052718">
    <property type="entry name" value="NmrA-type_oxidoreductase"/>
</dbReference>
<dbReference type="PANTHER" id="PTHR47129">
    <property type="entry name" value="QUINONE OXIDOREDUCTASE 2"/>
    <property type="match status" value="1"/>
</dbReference>
<accession>A0ABW1T758</accession>
<dbReference type="InterPro" id="IPR036291">
    <property type="entry name" value="NAD(P)-bd_dom_sf"/>
</dbReference>
<evidence type="ECO:0000313" key="2">
    <source>
        <dbReference type="EMBL" id="MFC6239752.1"/>
    </source>
</evidence>
<organism evidence="2 3">
    <name type="scientific">Longivirga aurantiaca</name>
    <dbReference type="NCBI Taxonomy" id="1837743"/>
    <lineage>
        <taxon>Bacteria</taxon>
        <taxon>Bacillati</taxon>
        <taxon>Actinomycetota</taxon>
        <taxon>Actinomycetes</taxon>
        <taxon>Sporichthyales</taxon>
        <taxon>Sporichthyaceae</taxon>
        <taxon>Longivirga</taxon>
    </lineage>
</organism>
<dbReference type="Gene3D" id="3.90.25.10">
    <property type="entry name" value="UDP-galactose 4-epimerase, domain 1"/>
    <property type="match status" value="1"/>
</dbReference>
<keyword evidence="3" id="KW-1185">Reference proteome</keyword>
<name>A0ABW1T758_9ACTN</name>
<dbReference type="EMBL" id="JBHSTI010000071">
    <property type="protein sequence ID" value="MFC6239752.1"/>
    <property type="molecule type" value="Genomic_DNA"/>
</dbReference>
<proteinExistence type="predicted"/>
<dbReference type="InterPro" id="IPR008030">
    <property type="entry name" value="NmrA-like"/>
</dbReference>
<dbReference type="Proteomes" id="UP001596138">
    <property type="component" value="Unassembled WGS sequence"/>
</dbReference>
<dbReference type="Gene3D" id="3.40.50.720">
    <property type="entry name" value="NAD(P)-binding Rossmann-like Domain"/>
    <property type="match status" value="1"/>
</dbReference>
<feature type="domain" description="NmrA-like" evidence="1">
    <location>
        <begin position="5"/>
        <end position="164"/>
    </location>
</feature>
<sequence>SSGSFDDRVGQHRNAIDAATAAGVEHVVYTSGPKASTSSILLLADHRATEEALATSGLAWTALRNGWYVENYTAQVPTYLEHGMVGSAGEGKVSLVLRRELGEAAAAVLTGEGHAGKVYELGGEAVTLTELAAILSEVTGSSIAYTDVPVETFQGILAGAGLPEPLPLIFSDVDRGIAAGELYVDPSDLTALLGRPATGVADAAREALAG</sequence>
<feature type="non-terminal residue" evidence="2">
    <location>
        <position position="1"/>
    </location>
</feature>
<comment type="caution">
    <text evidence="2">The sequence shown here is derived from an EMBL/GenBank/DDBJ whole genome shotgun (WGS) entry which is preliminary data.</text>
</comment>
<evidence type="ECO:0000313" key="3">
    <source>
        <dbReference type="Proteomes" id="UP001596138"/>
    </source>
</evidence>
<protein>
    <submittedName>
        <fullName evidence="2">NAD(P)H-binding protein</fullName>
    </submittedName>
</protein>
<gene>
    <name evidence="2" type="ORF">ACFQGU_17925</name>
</gene>
<dbReference type="SUPFAM" id="SSF51735">
    <property type="entry name" value="NAD(P)-binding Rossmann-fold domains"/>
    <property type="match status" value="1"/>
</dbReference>